<feature type="transmembrane region" description="Helical" evidence="3">
    <location>
        <begin position="438"/>
        <end position="460"/>
    </location>
</feature>
<dbReference type="InterPro" id="IPR003594">
    <property type="entry name" value="HATPase_dom"/>
</dbReference>
<dbReference type="SMART" id="SM00091">
    <property type="entry name" value="PAS"/>
    <property type="match status" value="5"/>
</dbReference>
<dbReference type="InterPro" id="IPR000014">
    <property type="entry name" value="PAS"/>
</dbReference>
<keyword evidence="3" id="KW-0812">Transmembrane</keyword>
<protein>
    <submittedName>
        <fullName evidence="7">Sensor histidine kinase LiaS</fullName>
        <ecNumber evidence="7">2.7.13.3</ecNumber>
    </submittedName>
</protein>
<dbReference type="Gene3D" id="3.30.450.20">
    <property type="entry name" value="PAS domain"/>
    <property type="match status" value="4"/>
</dbReference>
<dbReference type="Gene3D" id="1.20.5.1930">
    <property type="match status" value="1"/>
</dbReference>
<dbReference type="InterPro" id="IPR005467">
    <property type="entry name" value="His_kinase_dom"/>
</dbReference>
<evidence type="ECO:0000256" key="1">
    <source>
        <dbReference type="ARBA" id="ARBA00022679"/>
    </source>
</evidence>
<feature type="domain" description="PAC" evidence="6">
    <location>
        <begin position="1175"/>
        <end position="1230"/>
    </location>
</feature>
<dbReference type="Pfam" id="PF02518">
    <property type="entry name" value="HATPase_c"/>
    <property type="match status" value="1"/>
</dbReference>
<dbReference type="PROSITE" id="PS50113">
    <property type="entry name" value="PAC"/>
    <property type="match status" value="3"/>
</dbReference>
<dbReference type="EMBL" id="MLJW01000406">
    <property type="protein sequence ID" value="OIQ87745.1"/>
    <property type="molecule type" value="Genomic_DNA"/>
</dbReference>
<dbReference type="SUPFAM" id="SSF55785">
    <property type="entry name" value="PYP-like sensor domain (PAS domain)"/>
    <property type="match status" value="5"/>
</dbReference>
<dbReference type="CDD" id="cd16917">
    <property type="entry name" value="HATPase_UhpB-NarQ-NarX-like"/>
    <property type="match status" value="1"/>
</dbReference>
<evidence type="ECO:0000259" key="6">
    <source>
        <dbReference type="PROSITE" id="PS50113"/>
    </source>
</evidence>
<feature type="domain" description="PAS" evidence="5">
    <location>
        <begin position="977"/>
        <end position="1023"/>
    </location>
</feature>
<dbReference type="InterPro" id="IPR029016">
    <property type="entry name" value="GAF-like_dom_sf"/>
</dbReference>
<proteinExistence type="predicted"/>
<reference evidence="7" key="1">
    <citation type="submission" date="2016-10" db="EMBL/GenBank/DDBJ databases">
        <title>Sequence of Gallionella enrichment culture.</title>
        <authorList>
            <person name="Poehlein A."/>
            <person name="Muehling M."/>
            <person name="Daniel R."/>
        </authorList>
    </citation>
    <scope>NUCLEOTIDE SEQUENCE</scope>
</reference>
<sequence>MTFFATRRLLGLSVIPWLVFVVFSLSNNAWASPALDVWRIEAVSTRNLAESDAPAAYQKAEHLEYMLPAEATPIDRAQLLNLLSRIEIYLALTDRAATHAQQASDLARKHADRVGQVEADLNIALIAVNQGRLDAMVAAVTDGMEKINGMDRSDLLGEVMLRVAMMYRRQNWFDESVTVTMQAMEIAQRSNDPVALIYAHQGMAISFDQSGRQQEARDHYLKMRELARATHMSRLEADAIIGLGRVDSHLGNLPDGERLIRESIDIYRKSGSPFNVTFGLFALAENLANQGYVAASVTALDKAVVIYEKYPNKIGLWWTLSARSKYYQSLNRTDAARADVERAYMLAKQIGFPLYLSESAKRMAAIAASRGEHRRAYELLSEADAMSAQAARENVRARMLELAKRYKSESKQREINALSLRNERQANEIHRQSLQYRWLTTLVVGGFSVLLITIFFLLRLRRSHQQLQRFQNHQQAILDAIPDLLFELGLDGRYYDCHALHPDLLAAPIQELLGKTVFDVLPQGMCWFELSIARKAMVGTETARFIVLSRDITQRKQYDMLEKARLDILDKLSQDAPLVEVLLPLLVSVERLYPELLSSIMLLDGSGYLRCIPTPSLSEDYIAAIDGVLVGEGMGSCGTAAARGETVIVADVREHPYWGAYKHLALQAGLLACWSEPIVDSSGKVLGTFSVYRHESGVPSVLELASVRQASHLAAVAIERRQLQDALTLRELEFRTLAENSPDIVARFDNNDHYVYCNPQFLKVIGRTKAEVIGKAPVELRDDEVIACFQGKIEEVLCTGLKVELVHIVPVQGGRNIHEHIWFTPEFDPLGRVVSVLLVGHDVSAIKEVERQLSTLVEHLPDLVIRLNAQGQYLYVSPAVSKLFGMPAEAFIGKTIVDVGMAGDSASDMALLNAIQACAQEGVCMMSEMTFRHPSGDRMFDIMHVPECNEFGDVETVLMVARDVTGLRLAHNTLQEKEVLLRCLIDSIPDLIFFKNTNSVYLGFNKAFAGFCGRSEADLIGKTDYDFTTSAAAAFFQKKDAEMLASGVMCHNDEWVTFPDGREVLLNTMKTPLFDVGGKVIGVIGISRDITERYQMEQELMKREREFRTLAESAPDNIVRYDDEARMLYINPVLERTIGLPAVEVLGRRIDDIYPRNEAILRYQKVLEQVIASGSPAEFEMVSEPIGGNRAIYDLIKIVPELDEEGVVVGAVAIGRDYTELKAAERSLEESQYMLRQLAARSESNLENEHKALAQAVHDELGQYLMALRMNVTAIGVEFGANSPALKEKTDRLIELMDITILVVRNVVASLRPKALDMGVVPALEWLVDEHQTRTKILCELQVCDEGIHLDDKRATAVFRIVQESLTNISRHAEASKIVIVLEKNESQYVLQVRDNGKGFDTAIRKDKSFGLVGMHERAYMLGGKVEVSSEVGLGTMIKVFIPVNDIWSEEEEWLEY</sequence>
<feature type="domain" description="PAC" evidence="6">
    <location>
        <begin position="799"/>
        <end position="855"/>
    </location>
</feature>
<dbReference type="InterPro" id="IPR011712">
    <property type="entry name" value="Sig_transdc_His_kin_sub3_dim/P"/>
</dbReference>
<dbReference type="InterPro" id="IPR000700">
    <property type="entry name" value="PAS-assoc_C"/>
</dbReference>
<keyword evidence="2 7" id="KW-0418">Kinase</keyword>
<dbReference type="NCBIfam" id="TIGR00229">
    <property type="entry name" value="sensory_box"/>
    <property type="match status" value="4"/>
</dbReference>
<gene>
    <name evidence="7" type="primary">liaS_12</name>
    <name evidence="7" type="ORF">GALL_303920</name>
</gene>
<keyword evidence="3" id="KW-0472">Membrane</keyword>
<dbReference type="Pfam" id="PF08448">
    <property type="entry name" value="PAS_4"/>
    <property type="match status" value="4"/>
</dbReference>
<dbReference type="Gene3D" id="3.30.450.40">
    <property type="match status" value="1"/>
</dbReference>
<name>A0A1J5QVP6_9ZZZZ</name>
<evidence type="ECO:0000256" key="2">
    <source>
        <dbReference type="ARBA" id="ARBA00022777"/>
    </source>
</evidence>
<dbReference type="InterPro" id="IPR003018">
    <property type="entry name" value="GAF"/>
</dbReference>
<dbReference type="Pfam" id="PF07730">
    <property type="entry name" value="HisKA_3"/>
    <property type="match status" value="1"/>
</dbReference>
<dbReference type="SMART" id="SM00065">
    <property type="entry name" value="GAF"/>
    <property type="match status" value="1"/>
</dbReference>
<dbReference type="GO" id="GO:0016020">
    <property type="term" value="C:membrane"/>
    <property type="evidence" value="ECO:0007669"/>
    <property type="project" value="InterPro"/>
</dbReference>
<feature type="domain" description="PAS" evidence="5">
    <location>
        <begin position="1103"/>
        <end position="1174"/>
    </location>
</feature>
<dbReference type="PROSITE" id="PS50109">
    <property type="entry name" value="HIS_KIN"/>
    <property type="match status" value="1"/>
</dbReference>
<evidence type="ECO:0000256" key="3">
    <source>
        <dbReference type="SAM" id="Phobius"/>
    </source>
</evidence>
<keyword evidence="1 7" id="KW-0808">Transferase</keyword>
<dbReference type="EC" id="2.7.13.3" evidence="7"/>
<dbReference type="InterPro" id="IPR050482">
    <property type="entry name" value="Sensor_HK_TwoCompSys"/>
</dbReference>
<dbReference type="InterPro" id="IPR011990">
    <property type="entry name" value="TPR-like_helical_dom_sf"/>
</dbReference>
<dbReference type="GO" id="GO:0000155">
    <property type="term" value="F:phosphorelay sensor kinase activity"/>
    <property type="evidence" value="ECO:0007669"/>
    <property type="project" value="InterPro"/>
</dbReference>
<dbReference type="SUPFAM" id="SSF55874">
    <property type="entry name" value="ATPase domain of HSP90 chaperone/DNA topoisomerase II/histidine kinase"/>
    <property type="match status" value="1"/>
</dbReference>
<comment type="caution">
    <text evidence="7">The sequence shown here is derived from an EMBL/GenBank/DDBJ whole genome shotgun (WGS) entry which is preliminary data.</text>
</comment>
<accession>A0A1J5QVP6</accession>
<organism evidence="7">
    <name type="scientific">mine drainage metagenome</name>
    <dbReference type="NCBI Taxonomy" id="410659"/>
    <lineage>
        <taxon>unclassified sequences</taxon>
        <taxon>metagenomes</taxon>
        <taxon>ecological metagenomes</taxon>
    </lineage>
</organism>
<dbReference type="InterPro" id="IPR013656">
    <property type="entry name" value="PAS_4"/>
</dbReference>
<dbReference type="Gene3D" id="3.30.565.10">
    <property type="entry name" value="Histidine kinase-like ATPase, C-terminal domain"/>
    <property type="match status" value="1"/>
</dbReference>
<dbReference type="Pfam" id="PF13185">
    <property type="entry name" value="GAF_2"/>
    <property type="match status" value="1"/>
</dbReference>
<dbReference type="SUPFAM" id="SSF48452">
    <property type="entry name" value="TPR-like"/>
    <property type="match status" value="2"/>
</dbReference>
<evidence type="ECO:0000313" key="7">
    <source>
        <dbReference type="EMBL" id="OIQ87745.1"/>
    </source>
</evidence>
<dbReference type="Gene3D" id="1.25.40.10">
    <property type="entry name" value="Tetratricopeptide repeat domain"/>
    <property type="match status" value="2"/>
</dbReference>
<feature type="domain" description="PAS" evidence="5">
    <location>
        <begin position="730"/>
        <end position="800"/>
    </location>
</feature>
<dbReference type="InterPro" id="IPR035965">
    <property type="entry name" value="PAS-like_dom_sf"/>
</dbReference>
<feature type="domain" description="PAC" evidence="6">
    <location>
        <begin position="1050"/>
        <end position="1102"/>
    </location>
</feature>
<dbReference type="CDD" id="cd00130">
    <property type="entry name" value="PAS"/>
    <property type="match status" value="4"/>
</dbReference>
<keyword evidence="3" id="KW-1133">Transmembrane helix</keyword>
<dbReference type="PROSITE" id="PS50112">
    <property type="entry name" value="PAS"/>
    <property type="match status" value="4"/>
</dbReference>
<feature type="domain" description="Histidine kinase" evidence="4">
    <location>
        <begin position="1360"/>
        <end position="1446"/>
    </location>
</feature>
<dbReference type="InterPro" id="IPR036890">
    <property type="entry name" value="HATPase_C_sf"/>
</dbReference>
<dbReference type="PANTHER" id="PTHR24421">
    <property type="entry name" value="NITRATE/NITRITE SENSOR PROTEIN NARX-RELATED"/>
    <property type="match status" value="1"/>
</dbReference>
<dbReference type="SMART" id="SM00387">
    <property type="entry name" value="HATPase_c"/>
    <property type="match status" value="1"/>
</dbReference>
<dbReference type="GO" id="GO:0046983">
    <property type="term" value="F:protein dimerization activity"/>
    <property type="evidence" value="ECO:0007669"/>
    <property type="project" value="InterPro"/>
</dbReference>
<dbReference type="PANTHER" id="PTHR24421:SF59">
    <property type="entry name" value="OXYGEN SENSOR HISTIDINE KINASE NREB"/>
    <property type="match status" value="1"/>
</dbReference>
<dbReference type="SUPFAM" id="SSF55781">
    <property type="entry name" value="GAF domain-like"/>
    <property type="match status" value="1"/>
</dbReference>
<feature type="domain" description="PAS" evidence="5">
    <location>
        <begin position="849"/>
        <end position="897"/>
    </location>
</feature>
<evidence type="ECO:0000259" key="5">
    <source>
        <dbReference type="PROSITE" id="PS50112"/>
    </source>
</evidence>
<evidence type="ECO:0000259" key="4">
    <source>
        <dbReference type="PROSITE" id="PS50109"/>
    </source>
</evidence>